<keyword evidence="1" id="KW-0175">Coiled coil</keyword>
<organism evidence="3 4">
    <name type="scientific">Salinimicrobium flavum</name>
    <dbReference type="NCBI Taxonomy" id="1737065"/>
    <lineage>
        <taxon>Bacteria</taxon>
        <taxon>Pseudomonadati</taxon>
        <taxon>Bacteroidota</taxon>
        <taxon>Flavobacteriia</taxon>
        <taxon>Flavobacteriales</taxon>
        <taxon>Flavobacteriaceae</taxon>
        <taxon>Salinimicrobium</taxon>
    </lineage>
</organism>
<feature type="chain" id="PRO_5045969300" description="Sensor of ECF-type sigma factor" evidence="2">
    <location>
        <begin position="20"/>
        <end position="146"/>
    </location>
</feature>
<reference evidence="4" key="1">
    <citation type="journal article" date="2019" name="Int. J. Syst. Evol. Microbiol.">
        <title>The Global Catalogue of Microorganisms (GCM) 10K type strain sequencing project: providing services to taxonomists for standard genome sequencing and annotation.</title>
        <authorList>
            <consortium name="The Broad Institute Genomics Platform"/>
            <consortium name="The Broad Institute Genome Sequencing Center for Infectious Disease"/>
            <person name="Wu L."/>
            <person name="Ma J."/>
        </authorList>
    </citation>
    <scope>NUCLEOTIDE SEQUENCE [LARGE SCALE GENOMIC DNA]</scope>
    <source>
        <strain evidence="4">KCTC 42585</strain>
    </source>
</reference>
<keyword evidence="4" id="KW-1185">Reference proteome</keyword>
<evidence type="ECO:0008006" key="5">
    <source>
        <dbReference type="Google" id="ProtNLM"/>
    </source>
</evidence>
<name>A0ABW5IZF0_9FLAO</name>
<evidence type="ECO:0000256" key="1">
    <source>
        <dbReference type="SAM" id="Coils"/>
    </source>
</evidence>
<feature type="signal peptide" evidence="2">
    <location>
        <begin position="1"/>
        <end position="19"/>
    </location>
</feature>
<comment type="caution">
    <text evidence="3">The sequence shown here is derived from an EMBL/GenBank/DDBJ whole genome shotgun (WGS) entry which is preliminary data.</text>
</comment>
<dbReference type="RefSeq" id="WP_380754559.1">
    <property type="nucleotide sequence ID" value="NZ_JBHULT010000012.1"/>
</dbReference>
<feature type="coiled-coil region" evidence="1">
    <location>
        <begin position="56"/>
        <end position="86"/>
    </location>
</feature>
<proteinExistence type="predicted"/>
<dbReference type="Proteomes" id="UP001597468">
    <property type="component" value="Unassembled WGS sequence"/>
</dbReference>
<dbReference type="EMBL" id="JBHULT010000012">
    <property type="protein sequence ID" value="MFD2519071.1"/>
    <property type="molecule type" value="Genomic_DNA"/>
</dbReference>
<evidence type="ECO:0000313" key="3">
    <source>
        <dbReference type="EMBL" id="MFD2519071.1"/>
    </source>
</evidence>
<evidence type="ECO:0000256" key="2">
    <source>
        <dbReference type="SAM" id="SignalP"/>
    </source>
</evidence>
<accession>A0ABW5IZF0</accession>
<protein>
    <recommendedName>
        <fullName evidence="5">Sensor of ECF-type sigma factor</fullName>
    </recommendedName>
</protein>
<evidence type="ECO:0000313" key="4">
    <source>
        <dbReference type="Proteomes" id="UP001597468"/>
    </source>
</evidence>
<keyword evidence="2" id="KW-0732">Signal</keyword>
<sequence length="146" mass="17933">MKKILLFSFLMCFPLIMTAQENDEHRERIRALKTAYITEGLNLTPREAQQFWPIYNDFTEKRRELYKRERKEIKDLECMTEEAANSKLNEYVEIEREDFLLKKQYFNDLRKIFSAKKIMQLKKVEDEFNEKMMREYRARRAAENNK</sequence>
<gene>
    <name evidence="3" type="ORF">ACFSTG_14280</name>
</gene>